<dbReference type="Proteomes" id="UP000016943">
    <property type="component" value="Chromosome"/>
</dbReference>
<dbReference type="eggNOG" id="COG3971">
    <property type="taxonomic scope" value="Bacteria"/>
</dbReference>
<dbReference type="OrthoDB" id="9792137at2"/>
<dbReference type="PANTHER" id="PTHR30143:SF0">
    <property type="entry name" value="2-KETO-4-PENTENOATE HYDRATASE"/>
    <property type="match status" value="1"/>
</dbReference>
<protein>
    <recommendedName>
        <fullName evidence="2">Fumarylacetoacetase-like C-terminal domain-containing protein</fullName>
    </recommendedName>
</protein>
<dbReference type="Pfam" id="PF01557">
    <property type="entry name" value="FAA_hydrolase"/>
    <property type="match status" value="1"/>
</dbReference>
<dbReference type="GO" id="GO:0005737">
    <property type="term" value="C:cytoplasm"/>
    <property type="evidence" value="ECO:0007669"/>
    <property type="project" value="TreeGrafter"/>
</dbReference>
<dbReference type="HOGENOM" id="CLU_060136_4_0_11"/>
<keyword evidence="1" id="KW-0456">Lyase</keyword>
<evidence type="ECO:0000313" key="3">
    <source>
        <dbReference type="EMBL" id="AGU14791.1"/>
    </source>
</evidence>
<accession>U3GXM0</accession>
<name>U3GXM0_9CORY</name>
<proteinExistence type="predicted"/>
<organism evidence="3 4">
    <name type="scientific">Corynebacterium argentoratense DSM 44202</name>
    <dbReference type="NCBI Taxonomy" id="1348662"/>
    <lineage>
        <taxon>Bacteria</taxon>
        <taxon>Bacillati</taxon>
        <taxon>Actinomycetota</taxon>
        <taxon>Actinomycetes</taxon>
        <taxon>Mycobacteriales</taxon>
        <taxon>Corynebacteriaceae</taxon>
        <taxon>Corynebacterium</taxon>
    </lineage>
</organism>
<dbReference type="Gene3D" id="3.90.850.10">
    <property type="entry name" value="Fumarylacetoacetase-like, C-terminal domain"/>
    <property type="match status" value="1"/>
</dbReference>
<evidence type="ECO:0000259" key="2">
    <source>
        <dbReference type="Pfam" id="PF01557"/>
    </source>
</evidence>
<dbReference type="PANTHER" id="PTHR30143">
    <property type="entry name" value="ACID HYDRATASE"/>
    <property type="match status" value="1"/>
</dbReference>
<dbReference type="EMBL" id="CP006365">
    <property type="protein sequence ID" value="AGU14791.1"/>
    <property type="molecule type" value="Genomic_DNA"/>
</dbReference>
<dbReference type="AlphaFoldDB" id="U3GXM0"/>
<dbReference type="SUPFAM" id="SSF56529">
    <property type="entry name" value="FAH"/>
    <property type="match status" value="1"/>
</dbReference>
<keyword evidence="4" id="KW-1185">Reference proteome</keyword>
<feature type="domain" description="Fumarylacetoacetase-like C-terminal" evidence="2">
    <location>
        <begin position="96"/>
        <end position="256"/>
    </location>
</feature>
<dbReference type="STRING" id="1348662.CARG_03195"/>
<sequence length="258" mass="27423">MTAEGCRDEIFTEVAAGLLAAYSSRTPVEPPRDVIEDLDVAGAYKIQQLQEATLRAGGHKIVGRKVGLTSKAMQKQLGVDSPDFGFFTESMVLKGPVEADRFIAPKIEPELGFRLANDLPAHATVDQVAETVDAVFLAVEIIDSRVRDWDIRLVDTIADNASCGAVFLSDEPIQVRMDELNGVSAVMCVDGRETGRGSGIDVMGNPLAPIAWLTSVGVELNAGDIVLSGSFCGAAEVSAGSTVDIDYGKYGTLNVEFV</sequence>
<dbReference type="InterPro" id="IPR036663">
    <property type="entry name" value="Fumarylacetoacetase_C_sf"/>
</dbReference>
<dbReference type="InterPro" id="IPR011234">
    <property type="entry name" value="Fumarylacetoacetase-like_C"/>
</dbReference>
<reference evidence="3 4" key="1">
    <citation type="journal article" date="2013" name="Genome Announc.">
        <title>Whole-Genome Sequence of the Clinical Strain Corynebacterium argentoratense DSM 44202, Isolated from a Human Throat Specimen.</title>
        <authorList>
            <person name="Bomholt C."/>
            <person name="Glaub A."/>
            <person name="Gravermann K."/>
            <person name="Albersmeier A."/>
            <person name="Brinkrolf K."/>
            <person name="Ruckert C."/>
            <person name="Tauch A."/>
        </authorList>
    </citation>
    <scope>NUCLEOTIDE SEQUENCE [LARGE SCALE GENOMIC DNA]</scope>
    <source>
        <strain evidence="3">DSM 44202</strain>
    </source>
</reference>
<evidence type="ECO:0000256" key="1">
    <source>
        <dbReference type="ARBA" id="ARBA00023239"/>
    </source>
</evidence>
<gene>
    <name evidence="3" type="ORF">CARG_03195</name>
</gene>
<evidence type="ECO:0000313" key="4">
    <source>
        <dbReference type="Proteomes" id="UP000016943"/>
    </source>
</evidence>
<dbReference type="GO" id="GO:0008684">
    <property type="term" value="F:2-oxopent-4-enoate hydratase activity"/>
    <property type="evidence" value="ECO:0007669"/>
    <property type="project" value="TreeGrafter"/>
</dbReference>
<dbReference type="InterPro" id="IPR050772">
    <property type="entry name" value="Hydratase-Decarb/MhpD_sf"/>
</dbReference>
<dbReference type="PATRIC" id="fig|1348662.3.peg.628"/>
<dbReference type="KEGG" id="caz:CARG_03195"/>